<dbReference type="VEuPathDB" id="VectorBase:ASTEI20_036702"/>
<dbReference type="Proteomes" id="UP000076408">
    <property type="component" value="Unassembled WGS sequence"/>
</dbReference>
<dbReference type="VEuPathDB" id="VectorBase:ASTEI00043"/>
<reference evidence="2" key="2">
    <citation type="submission" date="2020-05" db="UniProtKB">
        <authorList>
            <consortium name="EnsemblMetazoa"/>
        </authorList>
    </citation>
    <scope>IDENTIFICATION</scope>
    <source>
        <strain evidence="2">Indian</strain>
    </source>
</reference>
<dbReference type="EnsemblMetazoa" id="ASTEI00043-RA">
    <property type="protein sequence ID" value="ASTEI00043-PA"/>
    <property type="gene ID" value="ASTEI00043"/>
</dbReference>
<protein>
    <submittedName>
        <fullName evidence="2">Uncharacterized protein</fullName>
    </submittedName>
</protein>
<name>A0A182XV07_ANOST</name>
<accession>A0A182XV07</accession>
<keyword evidence="3" id="KW-1185">Reference proteome</keyword>
<dbReference type="STRING" id="30069.A0A182XV07"/>
<evidence type="ECO:0000256" key="1">
    <source>
        <dbReference type="SAM" id="MobiDB-lite"/>
    </source>
</evidence>
<dbReference type="AlphaFoldDB" id="A0A182XV07"/>
<evidence type="ECO:0000313" key="2">
    <source>
        <dbReference type="EnsemblMetazoa" id="ASTEI00043-PA"/>
    </source>
</evidence>
<dbReference type="VEuPathDB" id="VectorBase:ASTE007155"/>
<feature type="region of interest" description="Disordered" evidence="1">
    <location>
        <begin position="18"/>
        <end position="64"/>
    </location>
</feature>
<proteinExistence type="predicted"/>
<organism evidence="2 3">
    <name type="scientific">Anopheles stephensi</name>
    <name type="common">Indo-Pakistan malaria mosquito</name>
    <dbReference type="NCBI Taxonomy" id="30069"/>
    <lineage>
        <taxon>Eukaryota</taxon>
        <taxon>Metazoa</taxon>
        <taxon>Ecdysozoa</taxon>
        <taxon>Arthropoda</taxon>
        <taxon>Hexapoda</taxon>
        <taxon>Insecta</taxon>
        <taxon>Pterygota</taxon>
        <taxon>Neoptera</taxon>
        <taxon>Endopterygota</taxon>
        <taxon>Diptera</taxon>
        <taxon>Nematocera</taxon>
        <taxon>Culicoidea</taxon>
        <taxon>Culicidae</taxon>
        <taxon>Anophelinae</taxon>
        <taxon>Anopheles</taxon>
    </lineage>
</organism>
<reference evidence="3" key="1">
    <citation type="journal article" date="2014" name="Genome Biol.">
        <title>Genome analysis of a major urban malaria vector mosquito, Anopheles stephensi.</title>
        <authorList>
            <person name="Jiang X."/>
            <person name="Peery A."/>
            <person name="Hall A.B."/>
            <person name="Sharma A."/>
            <person name="Chen X.G."/>
            <person name="Waterhouse R.M."/>
            <person name="Komissarov A."/>
            <person name="Riehle M.M."/>
            <person name="Shouche Y."/>
            <person name="Sharakhova M.V."/>
            <person name="Lawson D."/>
            <person name="Pakpour N."/>
            <person name="Arensburger P."/>
            <person name="Davidson V.L."/>
            <person name="Eiglmeier K."/>
            <person name="Emrich S."/>
            <person name="George P."/>
            <person name="Kennedy R.C."/>
            <person name="Mane S.P."/>
            <person name="Maslen G."/>
            <person name="Oringanje C."/>
            <person name="Qi Y."/>
            <person name="Settlage R."/>
            <person name="Tojo M."/>
            <person name="Tubio J.M."/>
            <person name="Unger M.F."/>
            <person name="Wang B."/>
            <person name="Vernick K.D."/>
            <person name="Ribeiro J.M."/>
            <person name="James A.A."/>
            <person name="Michel K."/>
            <person name="Riehle M.A."/>
            <person name="Luckhart S."/>
            <person name="Sharakhov I.V."/>
            <person name="Tu Z."/>
        </authorList>
    </citation>
    <scope>NUCLEOTIDE SEQUENCE [LARGE SCALE GENOMIC DNA]</scope>
    <source>
        <strain evidence="3">Indian</strain>
    </source>
</reference>
<evidence type="ECO:0000313" key="3">
    <source>
        <dbReference type="Proteomes" id="UP000076408"/>
    </source>
</evidence>
<sequence>MSRGLMEFVQNSKKALAVGEKGVSGRAKQPMHDGKAWMAATKSNGSPGGTAPQRATAISETELN</sequence>